<evidence type="ECO:0000256" key="1">
    <source>
        <dbReference type="SAM" id="MobiDB-lite"/>
    </source>
</evidence>
<reference evidence="2" key="2">
    <citation type="submission" date="2020-09" db="EMBL/GenBank/DDBJ databases">
        <authorList>
            <person name="Sun Q."/>
            <person name="Ohkuma M."/>
        </authorList>
    </citation>
    <scope>NUCLEOTIDE SEQUENCE</scope>
    <source>
        <strain evidence="2">JCM 3035</strain>
    </source>
</reference>
<reference evidence="2" key="1">
    <citation type="journal article" date="2014" name="Int. J. Syst. Evol. Microbiol.">
        <title>Complete genome sequence of Corynebacterium casei LMG S-19264T (=DSM 44701T), isolated from a smear-ripened cheese.</title>
        <authorList>
            <consortium name="US DOE Joint Genome Institute (JGI-PGF)"/>
            <person name="Walter F."/>
            <person name="Albersmeier A."/>
            <person name="Kalinowski J."/>
            <person name="Ruckert C."/>
        </authorList>
    </citation>
    <scope>NUCLEOTIDE SEQUENCE</scope>
    <source>
        <strain evidence="2">JCM 3035</strain>
    </source>
</reference>
<comment type="caution">
    <text evidence="2">The sequence shown here is derived from an EMBL/GenBank/DDBJ whole genome shotgun (WGS) entry which is preliminary data.</text>
</comment>
<protein>
    <submittedName>
        <fullName evidence="2">Uncharacterized protein</fullName>
    </submittedName>
</protein>
<feature type="compositionally biased region" description="Basic and acidic residues" evidence="1">
    <location>
        <begin position="11"/>
        <end position="45"/>
    </location>
</feature>
<feature type="region of interest" description="Disordered" evidence="1">
    <location>
        <begin position="1"/>
        <end position="66"/>
    </location>
</feature>
<feature type="compositionally biased region" description="Basic residues" evidence="1">
    <location>
        <begin position="1"/>
        <end position="10"/>
    </location>
</feature>
<name>A0A917R658_9ACTN</name>
<dbReference type="EMBL" id="BMPQ01000019">
    <property type="protein sequence ID" value="GGK92418.1"/>
    <property type="molecule type" value="Genomic_DNA"/>
</dbReference>
<accession>A0A917R658</accession>
<gene>
    <name evidence="2" type="ORF">GCM10010094_61540</name>
</gene>
<dbReference type="RefSeq" id="WP_189325061.1">
    <property type="nucleotide sequence ID" value="NZ_BMPQ01000019.1"/>
</dbReference>
<dbReference type="Proteomes" id="UP000637788">
    <property type="component" value="Unassembled WGS sequence"/>
</dbReference>
<evidence type="ECO:0000313" key="2">
    <source>
        <dbReference type="EMBL" id="GGK92418.1"/>
    </source>
</evidence>
<evidence type="ECO:0000313" key="3">
    <source>
        <dbReference type="Proteomes" id="UP000637788"/>
    </source>
</evidence>
<proteinExistence type="predicted"/>
<organism evidence="2 3">
    <name type="scientific">Streptomyces flaveus</name>
    <dbReference type="NCBI Taxonomy" id="66370"/>
    <lineage>
        <taxon>Bacteria</taxon>
        <taxon>Bacillati</taxon>
        <taxon>Actinomycetota</taxon>
        <taxon>Actinomycetes</taxon>
        <taxon>Kitasatosporales</taxon>
        <taxon>Streptomycetaceae</taxon>
        <taxon>Streptomyces</taxon>
        <taxon>Streptomyces aurantiacus group</taxon>
    </lineage>
</organism>
<keyword evidence="3" id="KW-1185">Reference proteome</keyword>
<sequence>MRKIMRRPSGRKKETRTATEEALEEVKEQGHEDDTDTTEGRDRGPGDPITPSTRANREATEVDGSD</sequence>
<dbReference type="AlphaFoldDB" id="A0A917R658"/>